<dbReference type="InterPro" id="IPR011744">
    <property type="entry name" value="ATPase_gene1"/>
</dbReference>
<feature type="transmembrane region" description="Helical" evidence="1">
    <location>
        <begin position="38"/>
        <end position="58"/>
    </location>
</feature>
<accession>A0A1B0ZMJ2</accession>
<organism evidence="2 3">
    <name type="scientific">Phaeobacter gallaeciensis</name>
    <dbReference type="NCBI Taxonomy" id="60890"/>
    <lineage>
        <taxon>Bacteria</taxon>
        <taxon>Pseudomonadati</taxon>
        <taxon>Pseudomonadota</taxon>
        <taxon>Alphaproteobacteria</taxon>
        <taxon>Rhodobacterales</taxon>
        <taxon>Roseobacteraceae</taxon>
        <taxon>Phaeobacter</taxon>
    </lineage>
</organism>
<keyword evidence="1" id="KW-0472">Membrane</keyword>
<keyword evidence="1" id="KW-0812">Transmembrane</keyword>
<evidence type="ECO:0000256" key="1">
    <source>
        <dbReference type="SAM" id="Phobius"/>
    </source>
</evidence>
<evidence type="ECO:0000313" key="2">
    <source>
        <dbReference type="EMBL" id="ANP35370.1"/>
    </source>
</evidence>
<dbReference type="OrthoDB" id="466056at2"/>
<keyword evidence="1" id="KW-1133">Transmembrane helix</keyword>
<name>A0A1B0ZMJ2_9RHOB</name>
<keyword evidence="3" id="KW-1185">Reference proteome</keyword>
<feature type="transmembrane region" description="Helical" evidence="1">
    <location>
        <begin position="70"/>
        <end position="89"/>
    </location>
</feature>
<reference evidence="2 3" key="1">
    <citation type="submission" date="2016-04" db="EMBL/GenBank/DDBJ databases">
        <authorList>
            <person name="Evans L.H."/>
            <person name="Alamgir A."/>
            <person name="Owens N."/>
            <person name="Weber N.D."/>
            <person name="Virtaneva K."/>
            <person name="Barbian K."/>
            <person name="Babar A."/>
            <person name="Rosenke K."/>
        </authorList>
    </citation>
    <scope>NUCLEOTIDE SEQUENCE [LARGE SCALE GENOMIC DNA]</scope>
    <source>
        <strain evidence="2 3">JL2886</strain>
    </source>
</reference>
<dbReference type="RefSeq" id="WP_065270499.1">
    <property type="nucleotide sequence ID" value="NZ_CP015124.1"/>
</dbReference>
<evidence type="ECO:0008006" key="4">
    <source>
        <dbReference type="Google" id="ProtNLM"/>
    </source>
</evidence>
<protein>
    <recommendedName>
        <fullName evidence="4">ATPase F0F1</fullName>
    </recommendedName>
</protein>
<gene>
    <name evidence="2" type="ORF">JL2886_00439</name>
</gene>
<dbReference type="Pfam" id="PF09527">
    <property type="entry name" value="ATPase_gene1"/>
    <property type="match status" value="1"/>
</dbReference>
<evidence type="ECO:0000313" key="3">
    <source>
        <dbReference type="Proteomes" id="UP000092565"/>
    </source>
</evidence>
<dbReference type="Proteomes" id="UP000092565">
    <property type="component" value="Chromosome"/>
</dbReference>
<dbReference type="NCBIfam" id="TIGR02230">
    <property type="entry name" value="ATPase_gene1"/>
    <property type="match status" value="1"/>
</dbReference>
<dbReference type="InterPro" id="IPR032820">
    <property type="entry name" value="ATPase_put"/>
</dbReference>
<dbReference type="EMBL" id="CP015124">
    <property type="protein sequence ID" value="ANP35370.1"/>
    <property type="molecule type" value="Genomic_DNA"/>
</dbReference>
<sequence length="95" mass="10860">MSDPDNNERDEMLKVIRTTQDRRQKWQEEGERPLWKNLSMIGALGWLIVAPTLLGVFLGRWLDSKLGTGVTFSGALTFAGACFGFFLAWHRMNEK</sequence>
<proteinExistence type="predicted"/>
<dbReference type="AlphaFoldDB" id="A0A1B0ZMJ2"/>